<keyword evidence="5 11" id="KW-0808">Transferase</keyword>
<keyword evidence="7 11" id="KW-0418">Kinase</keyword>
<dbReference type="GO" id="GO:0009423">
    <property type="term" value="P:chorismate biosynthetic process"/>
    <property type="evidence" value="ECO:0007669"/>
    <property type="project" value="UniProtKB-UniPathway"/>
</dbReference>
<dbReference type="SUPFAM" id="SSF52540">
    <property type="entry name" value="P-loop containing nucleoside triphosphate hydrolases"/>
    <property type="match status" value="1"/>
</dbReference>
<sequence>MTITLIGYRGSGKSSIAPLIATRLGWQWADVDRLIEKKADKTIKDIFEQEGEPAFREIEREVVSELFQKKQMVIATGGGTVLSSQNRDHFIQGGPVIWLKASVEGLFERISKDPISEETRPSLTSKGGGIEEIQEVLQQREPFYKECATIKIETENHTFDSIVKKIMQQLPNEITAGENQT</sequence>
<dbReference type="PANTHER" id="PTHR21087:SF16">
    <property type="entry name" value="SHIKIMATE KINASE 1, CHLOROPLASTIC"/>
    <property type="match status" value="1"/>
</dbReference>
<dbReference type="Gene3D" id="3.40.50.300">
    <property type="entry name" value="P-loop containing nucleotide triphosphate hydrolases"/>
    <property type="match status" value="1"/>
</dbReference>
<dbReference type="GO" id="GO:0008652">
    <property type="term" value="P:amino acid biosynthetic process"/>
    <property type="evidence" value="ECO:0007669"/>
    <property type="project" value="UniProtKB-KW"/>
</dbReference>
<dbReference type="EC" id="2.7.1.71" evidence="3"/>
<dbReference type="PROSITE" id="PS01128">
    <property type="entry name" value="SHIKIMATE_KINASE"/>
    <property type="match status" value="1"/>
</dbReference>
<proteinExistence type="inferred from homology"/>
<comment type="catalytic activity">
    <reaction evidence="10">
        <text>shikimate + ATP = 3-phosphoshikimate + ADP + H(+)</text>
        <dbReference type="Rhea" id="RHEA:13121"/>
        <dbReference type="ChEBI" id="CHEBI:15378"/>
        <dbReference type="ChEBI" id="CHEBI:30616"/>
        <dbReference type="ChEBI" id="CHEBI:36208"/>
        <dbReference type="ChEBI" id="CHEBI:145989"/>
        <dbReference type="ChEBI" id="CHEBI:456216"/>
        <dbReference type="EC" id="2.7.1.71"/>
    </reaction>
</comment>
<dbReference type="PRINTS" id="PR01100">
    <property type="entry name" value="SHIKIMTKNASE"/>
</dbReference>
<accession>A0A3B1E2X4</accession>
<dbReference type="InterPro" id="IPR031322">
    <property type="entry name" value="Shikimate/glucono_kinase"/>
</dbReference>
<name>A0A3B1E2X4_9ZZZZ</name>
<dbReference type="GO" id="GO:0009073">
    <property type="term" value="P:aromatic amino acid family biosynthetic process"/>
    <property type="evidence" value="ECO:0007669"/>
    <property type="project" value="UniProtKB-KW"/>
</dbReference>
<keyword evidence="6" id="KW-0547">Nucleotide-binding</keyword>
<evidence type="ECO:0000256" key="4">
    <source>
        <dbReference type="ARBA" id="ARBA00022605"/>
    </source>
</evidence>
<comment type="similarity">
    <text evidence="2">Belongs to the shikimate kinase family.</text>
</comment>
<evidence type="ECO:0000256" key="1">
    <source>
        <dbReference type="ARBA" id="ARBA00004842"/>
    </source>
</evidence>
<evidence type="ECO:0000256" key="9">
    <source>
        <dbReference type="ARBA" id="ARBA00023141"/>
    </source>
</evidence>
<comment type="pathway">
    <text evidence="1">Metabolic intermediate biosynthesis; chorismate biosynthesis; chorismate from D-erythrose 4-phosphate and phosphoenolpyruvate: step 5/7.</text>
</comment>
<dbReference type="AlphaFoldDB" id="A0A3B1E2X4"/>
<organism evidence="11">
    <name type="scientific">hydrothermal vent metagenome</name>
    <dbReference type="NCBI Taxonomy" id="652676"/>
    <lineage>
        <taxon>unclassified sequences</taxon>
        <taxon>metagenomes</taxon>
        <taxon>ecological metagenomes</taxon>
    </lineage>
</organism>
<evidence type="ECO:0000313" key="11">
    <source>
        <dbReference type="EMBL" id="VAX39855.1"/>
    </source>
</evidence>
<dbReference type="Pfam" id="PF01202">
    <property type="entry name" value="SKI"/>
    <property type="match status" value="1"/>
</dbReference>
<evidence type="ECO:0000256" key="6">
    <source>
        <dbReference type="ARBA" id="ARBA00022741"/>
    </source>
</evidence>
<dbReference type="InterPro" id="IPR023000">
    <property type="entry name" value="Shikimate_kinase_CS"/>
</dbReference>
<gene>
    <name evidence="11" type="ORF">MNBD_PLANCTO02-1120</name>
</gene>
<dbReference type="PANTHER" id="PTHR21087">
    <property type="entry name" value="SHIKIMATE KINASE"/>
    <property type="match status" value="1"/>
</dbReference>
<protein>
    <recommendedName>
        <fullName evidence="3">shikimate kinase</fullName>
        <ecNumber evidence="3">2.7.1.71</ecNumber>
    </recommendedName>
</protein>
<dbReference type="CDD" id="cd00464">
    <property type="entry name" value="SK"/>
    <property type="match status" value="1"/>
</dbReference>
<evidence type="ECO:0000256" key="7">
    <source>
        <dbReference type="ARBA" id="ARBA00022777"/>
    </source>
</evidence>
<keyword evidence="8" id="KW-0067">ATP-binding</keyword>
<dbReference type="GO" id="GO:0004765">
    <property type="term" value="F:shikimate kinase activity"/>
    <property type="evidence" value="ECO:0007669"/>
    <property type="project" value="UniProtKB-EC"/>
</dbReference>
<dbReference type="HAMAP" id="MF_00109">
    <property type="entry name" value="Shikimate_kinase"/>
    <property type="match status" value="1"/>
</dbReference>
<evidence type="ECO:0000256" key="3">
    <source>
        <dbReference type="ARBA" id="ARBA00012154"/>
    </source>
</evidence>
<dbReference type="UniPathway" id="UPA00053">
    <property type="reaction ID" value="UER00088"/>
</dbReference>
<keyword evidence="9" id="KW-0057">Aromatic amino acid biosynthesis</keyword>
<evidence type="ECO:0000256" key="10">
    <source>
        <dbReference type="ARBA" id="ARBA00048567"/>
    </source>
</evidence>
<evidence type="ECO:0000256" key="5">
    <source>
        <dbReference type="ARBA" id="ARBA00022679"/>
    </source>
</evidence>
<dbReference type="GO" id="GO:0005829">
    <property type="term" value="C:cytosol"/>
    <property type="evidence" value="ECO:0007669"/>
    <property type="project" value="TreeGrafter"/>
</dbReference>
<evidence type="ECO:0000256" key="2">
    <source>
        <dbReference type="ARBA" id="ARBA00006997"/>
    </source>
</evidence>
<dbReference type="InterPro" id="IPR000623">
    <property type="entry name" value="Shikimate_kinase/TSH1"/>
</dbReference>
<reference evidence="11" key="1">
    <citation type="submission" date="2018-06" db="EMBL/GenBank/DDBJ databases">
        <authorList>
            <person name="Zhirakovskaya E."/>
        </authorList>
    </citation>
    <scope>NUCLEOTIDE SEQUENCE</scope>
</reference>
<dbReference type="InterPro" id="IPR027417">
    <property type="entry name" value="P-loop_NTPase"/>
</dbReference>
<keyword evidence="4" id="KW-0028">Amino-acid biosynthesis</keyword>
<dbReference type="GO" id="GO:0005524">
    <property type="term" value="F:ATP binding"/>
    <property type="evidence" value="ECO:0007669"/>
    <property type="project" value="UniProtKB-KW"/>
</dbReference>
<dbReference type="EMBL" id="UOGL01000376">
    <property type="protein sequence ID" value="VAX39855.1"/>
    <property type="molecule type" value="Genomic_DNA"/>
</dbReference>
<evidence type="ECO:0000256" key="8">
    <source>
        <dbReference type="ARBA" id="ARBA00022840"/>
    </source>
</evidence>